<dbReference type="AlphaFoldDB" id="A0A485M0R0"/>
<dbReference type="FunFam" id="3.40.50.10470:FF:000006">
    <property type="entry name" value="Methylthioribose-1-phosphate isomerase"/>
    <property type="match status" value="1"/>
</dbReference>
<dbReference type="InterPro" id="IPR005251">
    <property type="entry name" value="IF-M1Pi"/>
</dbReference>
<dbReference type="NCBIfam" id="TIGR00524">
    <property type="entry name" value="eIF-2B_rel"/>
    <property type="match status" value="1"/>
</dbReference>
<keyword evidence="1 2" id="KW-0413">Isomerase</keyword>
<dbReference type="Gene3D" id="1.20.120.420">
    <property type="entry name" value="translation initiation factor eif-2b, domain 1"/>
    <property type="match status" value="1"/>
</dbReference>
<organism evidence="2">
    <name type="scientific">anaerobic digester metagenome</name>
    <dbReference type="NCBI Taxonomy" id="1263854"/>
    <lineage>
        <taxon>unclassified sequences</taxon>
        <taxon>metagenomes</taxon>
        <taxon>ecological metagenomes</taxon>
    </lineage>
</organism>
<dbReference type="GO" id="GO:0019509">
    <property type="term" value="P:L-methionine salvage from methylthioadenosine"/>
    <property type="evidence" value="ECO:0007669"/>
    <property type="project" value="TreeGrafter"/>
</dbReference>
<dbReference type="EMBL" id="CAADRM010000096">
    <property type="protein sequence ID" value="VFU14855.1"/>
    <property type="molecule type" value="Genomic_DNA"/>
</dbReference>
<accession>A0A485M0R0</accession>
<name>A0A485M0R0_9ZZZZ</name>
<sequence>MLSPFFFENGTLSILDQRMLPEKEVWIPCTEADDVAQAIRTLAVRGAPAIGIAAAYGCALAARSGRDNLKKAAQTLIEARPTAVNLSWAVRRVLDALEGMSEGKLYDAALNEAEEIWEEEKRANEAMARNGAALFPEGKASSVLTHCNAGSLATGGIGTALGVVRKLYEQGKLSRVYMDETRPLLQGARITAYEMCRLGIPATLITDSMAGWLMKQGRIDAVIVGADRIARNLDAANKIGTYSLAVLARSHGIPFYIAAPLSTFDPHIATGEEIPIEERHKEEILSFHGRRCAPDVEVFNPAFDVTGHELITAVITEREVLYP</sequence>
<evidence type="ECO:0000256" key="1">
    <source>
        <dbReference type="ARBA" id="ARBA00023235"/>
    </source>
</evidence>
<gene>
    <name evidence="2" type="primary">mtnA</name>
    <name evidence="2" type="ORF">SCFA_330011</name>
</gene>
<dbReference type="EC" id="5.3.1.23" evidence="2"/>
<dbReference type="PANTHER" id="PTHR43475">
    <property type="entry name" value="METHYLTHIORIBOSE-1-PHOSPHATE ISOMERASE"/>
    <property type="match status" value="1"/>
</dbReference>
<dbReference type="InterPro" id="IPR011559">
    <property type="entry name" value="Initiation_fac_2B_a/b/d"/>
</dbReference>
<dbReference type="Gene3D" id="3.40.50.10470">
    <property type="entry name" value="Translation initiation factor eif-2b, domain 2"/>
    <property type="match status" value="1"/>
</dbReference>
<dbReference type="SUPFAM" id="SSF100950">
    <property type="entry name" value="NagB/RpiA/CoA transferase-like"/>
    <property type="match status" value="1"/>
</dbReference>
<dbReference type="NCBIfam" id="TIGR00512">
    <property type="entry name" value="salvage_mtnA"/>
    <property type="match status" value="1"/>
</dbReference>
<dbReference type="PANTHER" id="PTHR43475:SF1">
    <property type="entry name" value="METHYLTHIORIBOSE-1-PHOSPHATE ISOMERASE"/>
    <property type="match status" value="1"/>
</dbReference>
<dbReference type="GO" id="GO:0046523">
    <property type="term" value="F:S-methyl-5-thioribose-1-phosphate isomerase activity"/>
    <property type="evidence" value="ECO:0007669"/>
    <property type="project" value="UniProtKB-EC"/>
</dbReference>
<dbReference type="InterPro" id="IPR037171">
    <property type="entry name" value="NagB/RpiA_transferase-like"/>
</dbReference>
<dbReference type="FunFam" id="1.20.120.420:FF:000003">
    <property type="entry name" value="Methylthioribose-1-phosphate isomerase"/>
    <property type="match status" value="1"/>
</dbReference>
<dbReference type="Pfam" id="PF01008">
    <property type="entry name" value="IF-2B"/>
    <property type="match status" value="1"/>
</dbReference>
<dbReference type="InterPro" id="IPR042529">
    <property type="entry name" value="IF_2B-like_C"/>
</dbReference>
<proteinExistence type="inferred from homology"/>
<dbReference type="HAMAP" id="MF_01678">
    <property type="entry name" value="Salvage_MtnA"/>
    <property type="match status" value="1"/>
</dbReference>
<dbReference type="InterPro" id="IPR000649">
    <property type="entry name" value="IF-2B-related"/>
</dbReference>
<dbReference type="NCBIfam" id="NF004326">
    <property type="entry name" value="PRK05720.1"/>
    <property type="match status" value="1"/>
</dbReference>
<protein>
    <submittedName>
        <fullName evidence="2">Methylthioribose-1-phosphate isomerase</fullName>
        <ecNumber evidence="2">5.3.1.23</ecNumber>
    </submittedName>
</protein>
<dbReference type="InterPro" id="IPR027363">
    <property type="entry name" value="M1Pi_N"/>
</dbReference>
<evidence type="ECO:0000313" key="2">
    <source>
        <dbReference type="EMBL" id="VFU14855.1"/>
    </source>
</evidence>
<reference evidence="2" key="1">
    <citation type="submission" date="2019-03" db="EMBL/GenBank/DDBJ databases">
        <authorList>
            <person name="Hao L."/>
        </authorList>
    </citation>
    <scope>NUCLEOTIDE SEQUENCE</scope>
</reference>